<sequence length="23" mass="2848">MILIYITVLMHFVCFFSLKQWIT</sequence>
<evidence type="ECO:0000313" key="1">
    <source>
        <dbReference type="EMBL" id="JAD55978.1"/>
    </source>
</evidence>
<reference evidence="1" key="1">
    <citation type="submission" date="2014-09" db="EMBL/GenBank/DDBJ databases">
        <authorList>
            <person name="Magalhaes I.L.F."/>
            <person name="Oliveira U."/>
            <person name="Santos F.R."/>
            <person name="Vidigal T.H.D.A."/>
            <person name="Brescovit A.D."/>
            <person name="Santos A.J."/>
        </authorList>
    </citation>
    <scope>NUCLEOTIDE SEQUENCE</scope>
    <source>
        <tissue evidence="1">Shoot tissue taken approximately 20 cm above the soil surface</tissue>
    </source>
</reference>
<organism evidence="1">
    <name type="scientific">Arundo donax</name>
    <name type="common">Giant reed</name>
    <name type="synonym">Donax arundinaceus</name>
    <dbReference type="NCBI Taxonomy" id="35708"/>
    <lineage>
        <taxon>Eukaryota</taxon>
        <taxon>Viridiplantae</taxon>
        <taxon>Streptophyta</taxon>
        <taxon>Embryophyta</taxon>
        <taxon>Tracheophyta</taxon>
        <taxon>Spermatophyta</taxon>
        <taxon>Magnoliopsida</taxon>
        <taxon>Liliopsida</taxon>
        <taxon>Poales</taxon>
        <taxon>Poaceae</taxon>
        <taxon>PACMAD clade</taxon>
        <taxon>Arundinoideae</taxon>
        <taxon>Arundineae</taxon>
        <taxon>Arundo</taxon>
    </lineage>
</organism>
<accession>A0A0A9B1F1</accession>
<dbReference type="AlphaFoldDB" id="A0A0A9B1F1"/>
<name>A0A0A9B1F1_ARUDO</name>
<reference evidence="1" key="2">
    <citation type="journal article" date="2015" name="Data Brief">
        <title>Shoot transcriptome of the giant reed, Arundo donax.</title>
        <authorList>
            <person name="Barrero R.A."/>
            <person name="Guerrero F.D."/>
            <person name="Moolhuijzen P."/>
            <person name="Goolsby J.A."/>
            <person name="Tidwell J."/>
            <person name="Bellgard S.E."/>
            <person name="Bellgard M.I."/>
        </authorList>
    </citation>
    <scope>NUCLEOTIDE SEQUENCE</scope>
    <source>
        <tissue evidence="1">Shoot tissue taken approximately 20 cm above the soil surface</tissue>
    </source>
</reference>
<protein>
    <submittedName>
        <fullName evidence="1">Uncharacterized protein</fullName>
    </submittedName>
</protein>
<dbReference type="EMBL" id="GBRH01241917">
    <property type="protein sequence ID" value="JAD55978.1"/>
    <property type="molecule type" value="Transcribed_RNA"/>
</dbReference>
<proteinExistence type="predicted"/>